<name>A0A7U2FH19_PHANO</name>
<reference evidence="2" key="1">
    <citation type="journal article" date="2021" name="BMC Genomics">
        <title>Chromosome-level genome assembly and manually-curated proteome of model necrotroph Parastagonospora nodorum Sn15 reveals a genome-wide trove of candidate effector homologs, and redundancy of virulence-related functions within an accessory chromosome.</title>
        <authorList>
            <person name="Bertazzoni S."/>
            <person name="Jones D.A.B."/>
            <person name="Phan H.T."/>
            <person name="Tan K.-C."/>
            <person name="Hane J.K."/>
        </authorList>
    </citation>
    <scope>NUCLEOTIDE SEQUENCE [LARGE SCALE GENOMIC DNA]</scope>
    <source>
        <strain evidence="2">SN15 / ATCC MYA-4574 / FGSC 10173)</strain>
    </source>
</reference>
<dbReference type="VEuPathDB" id="FungiDB:JI435_418730"/>
<dbReference type="EMBL" id="CP069036">
    <property type="protein sequence ID" value="QRD02830.1"/>
    <property type="molecule type" value="Genomic_DNA"/>
</dbReference>
<accession>A0A7U2FH19</accession>
<keyword evidence="2" id="KW-1185">Reference proteome</keyword>
<gene>
    <name evidence="1" type="ORF">JI435_418730</name>
</gene>
<dbReference type="AlphaFoldDB" id="A0A7U2FH19"/>
<evidence type="ECO:0000313" key="1">
    <source>
        <dbReference type="EMBL" id="QRD02830.1"/>
    </source>
</evidence>
<organism evidence="1 2">
    <name type="scientific">Phaeosphaeria nodorum (strain SN15 / ATCC MYA-4574 / FGSC 10173)</name>
    <name type="common">Glume blotch fungus</name>
    <name type="synonym">Parastagonospora nodorum</name>
    <dbReference type="NCBI Taxonomy" id="321614"/>
    <lineage>
        <taxon>Eukaryota</taxon>
        <taxon>Fungi</taxon>
        <taxon>Dikarya</taxon>
        <taxon>Ascomycota</taxon>
        <taxon>Pezizomycotina</taxon>
        <taxon>Dothideomycetes</taxon>
        <taxon>Pleosporomycetidae</taxon>
        <taxon>Pleosporales</taxon>
        <taxon>Pleosporineae</taxon>
        <taxon>Phaeosphaeriaceae</taxon>
        <taxon>Parastagonospora</taxon>
    </lineage>
</organism>
<sequence>MFPSPVFLSKTKMYNTQSCARSISEPPKNSSPLPALETESDYLCIIYYTIICGVLRSYLFPAFERGE</sequence>
<evidence type="ECO:0000313" key="2">
    <source>
        <dbReference type="Proteomes" id="UP000663193"/>
    </source>
</evidence>
<proteinExistence type="predicted"/>
<dbReference type="Proteomes" id="UP000663193">
    <property type="component" value="Chromosome 14"/>
</dbReference>
<protein>
    <submittedName>
        <fullName evidence="1">Uncharacterized protein</fullName>
    </submittedName>
</protein>